<accession>A0A9P0AKR0</accession>
<dbReference type="AlphaFoldDB" id="A0A9P0AKR0"/>
<protein>
    <submittedName>
        <fullName evidence="1">Uncharacterized protein</fullName>
    </submittedName>
</protein>
<gene>
    <name evidence="1" type="ORF">BEMITA_LOCUS12247</name>
</gene>
<sequence>MILTLQTAIFLVYLTVYATSTVNVTFFGGKNFKLPKCEVVLSGCKPICANLVGKVISLKPSVKNTCMKFYTTADCSGAPPSYRGSINDLDGDGISDLIGTPAKEWKAIGDCKQSTGIPDNSVALFPQKKFKGTPSIVTVKGCTPVPNTLAGKSESFISNTQCCHLYATKNCTDDKLILVLQKTDFGTAYDDYDSFSDWKSFRQISAIGDCKQP</sequence>
<organism evidence="1 2">
    <name type="scientific">Bemisia tabaci</name>
    <name type="common">Sweetpotato whitefly</name>
    <name type="synonym">Aleurodes tabaci</name>
    <dbReference type="NCBI Taxonomy" id="7038"/>
    <lineage>
        <taxon>Eukaryota</taxon>
        <taxon>Metazoa</taxon>
        <taxon>Ecdysozoa</taxon>
        <taxon>Arthropoda</taxon>
        <taxon>Hexapoda</taxon>
        <taxon>Insecta</taxon>
        <taxon>Pterygota</taxon>
        <taxon>Neoptera</taxon>
        <taxon>Paraneoptera</taxon>
        <taxon>Hemiptera</taxon>
        <taxon>Sternorrhyncha</taxon>
        <taxon>Aleyrodoidea</taxon>
        <taxon>Aleyrodidae</taxon>
        <taxon>Aleyrodinae</taxon>
        <taxon>Bemisia</taxon>
    </lineage>
</organism>
<evidence type="ECO:0000313" key="2">
    <source>
        <dbReference type="Proteomes" id="UP001152759"/>
    </source>
</evidence>
<dbReference type="EMBL" id="OU963868">
    <property type="protein sequence ID" value="CAH0393892.1"/>
    <property type="molecule type" value="Genomic_DNA"/>
</dbReference>
<name>A0A9P0AKR0_BEMTA</name>
<dbReference type="Proteomes" id="UP001152759">
    <property type="component" value="Chromosome 7"/>
</dbReference>
<keyword evidence="2" id="KW-1185">Reference proteome</keyword>
<evidence type="ECO:0000313" key="1">
    <source>
        <dbReference type="EMBL" id="CAH0393892.1"/>
    </source>
</evidence>
<reference evidence="1" key="1">
    <citation type="submission" date="2021-12" db="EMBL/GenBank/DDBJ databases">
        <authorList>
            <person name="King R."/>
        </authorList>
    </citation>
    <scope>NUCLEOTIDE SEQUENCE</scope>
</reference>
<proteinExistence type="predicted"/>